<dbReference type="Proteomes" id="UP000314294">
    <property type="component" value="Unassembled WGS sequence"/>
</dbReference>
<keyword evidence="3" id="KW-1185">Reference proteome</keyword>
<dbReference type="AlphaFoldDB" id="A0A4Z2IGT6"/>
<feature type="region of interest" description="Disordered" evidence="1">
    <location>
        <begin position="1"/>
        <end position="40"/>
    </location>
</feature>
<evidence type="ECO:0000313" key="2">
    <source>
        <dbReference type="EMBL" id="TNN76931.1"/>
    </source>
</evidence>
<name>A0A4Z2IGT6_9TELE</name>
<gene>
    <name evidence="2" type="ORF">EYF80_012777</name>
</gene>
<comment type="caution">
    <text evidence="2">The sequence shown here is derived from an EMBL/GenBank/DDBJ whole genome shotgun (WGS) entry which is preliminary data.</text>
</comment>
<reference evidence="2 3" key="1">
    <citation type="submission" date="2019-03" db="EMBL/GenBank/DDBJ databases">
        <title>First draft genome of Liparis tanakae, snailfish: a comprehensive survey of snailfish specific genes.</title>
        <authorList>
            <person name="Kim W."/>
            <person name="Song I."/>
            <person name="Jeong J.-H."/>
            <person name="Kim D."/>
            <person name="Kim S."/>
            <person name="Ryu S."/>
            <person name="Song J.Y."/>
            <person name="Lee S.K."/>
        </authorList>
    </citation>
    <scope>NUCLEOTIDE SEQUENCE [LARGE SCALE GENOMIC DNA]</scope>
    <source>
        <tissue evidence="2">Muscle</tissue>
    </source>
</reference>
<evidence type="ECO:0000313" key="3">
    <source>
        <dbReference type="Proteomes" id="UP000314294"/>
    </source>
</evidence>
<dbReference type="EMBL" id="SRLO01000088">
    <property type="protein sequence ID" value="TNN76931.1"/>
    <property type="molecule type" value="Genomic_DNA"/>
</dbReference>
<evidence type="ECO:0000256" key="1">
    <source>
        <dbReference type="SAM" id="MobiDB-lite"/>
    </source>
</evidence>
<protein>
    <submittedName>
        <fullName evidence="2">Uncharacterized protein</fullName>
    </submittedName>
</protein>
<sequence length="87" mass="9290">MAAGALTCAVGPPERSSAGVGWPRDSGGGRLQATSPQETKIKRNKRELVTRFKFPEVATWLRVPTRHPAALQTAGPAFAPGLTNTRH</sequence>
<proteinExistence type="predicted"/>
<organism evidence="2 3">
    <name type="scientific">Liparis tanakae</name>
    <name type="common">Tanaka's snailfish</name>
    <dbReference type="NCBI Taxonomy" id="230148"/>
    <lineage>
        <taxon>Eukaryota</taxon>
        <taxon>Metazoa</taxon>
        <taxon>Chordata</taxon>
        <taxon>Craniata</taxon>
        <taxon>Vertebrata</taxon>
        <taxon>Euteleostomi</taxon>
        <taxon>Actinopterygii</taxon>
        <taxon>Neopterygii</taxon>
        <taxon>Teleostei</taxon>
        <taxon>Neoteleostei</taxon>
        <taxon>Acanthomorphata</taxon>
        <taxon>Eupercaria</taxon>
        <taxon>Perciformes</taxon>
        <taxon>Cottioidei</taxon>
        <taxon>Cottales</taxon>
        <taxon>Liparidae</taxon>
        <taxon>Liparis</taxon>
    </lineage>
</organism>
<accession>A0A4Z2IGT6</accession>